<gene>
    <name evidence="3" type="ORF">AB6A40_007404</name>
</gene>
<evidence type="ECO:0000256" key="1">
    <source>
        <dbReference type="SAM" id="MobiDB-lite"/>
    </source>
</evidence>
<evidence type="ECO:0000313" key="3">
    <source>
        <dbReference type="EMBL" id="MFH4980695.1"/>
    </source>
</evidence>
<proteinExistence type="predicted"/>
<dbReference type="EMBL" id="JBGFUD010005945">
    <property type="protein sequence ID" value="MFH4980695.1"/>
    <property type="molecule type" value="Genomic_DNA"/>
</dbReference>
<evidence type="ECO:0008006" key="5">
    <source>
        <dbReference type="Google" id="ProtNLM"/>
    </source>
</evidence>
<name>A0ABD6EMC2_9BILA</name>
<feature type="compositionally biased region" description="Basic and acidic residues" evidence="1">
    <location>
        <begin position="180"/>
        <end position="211"/>
    </location>
</feature>
<evidence type="ECO:0000256" key="2">
    <source>
        <dbReference type="SAM" id="Phobius"/>
    </source>
</evidence>
<keyword evidence="2" id="KW-1133">Transmembrane helix</keyword>
<dbReference type="AlphaFoldDB" id="A0ABD6EMC2"/>
<keyword evidence="2" id="KW-0812">Transmembrane</keyword>
<keyword evidence="4" id="KW-1185">Reference proteome</keyword>
<accession>A0ABD6EMC2</accession>
<reference evidence="3 4" key="1">
    <citation type="submission" date="2024-08" db="EMBL/GenBank/DDBJ databases">
        <title>Gnathostoma spinigerum genome.</title>
        <authorList>
            <person name="Gonzalez-Bertolin B."/>
            <person name="Monzon S."/>
            <person name="Zaballos A."/>
            <person name="Jimenez P."/>
            <person name="Dekumyoy P."/>
            <person name="Varona S."/>
            <person name="Cuesta I."/>
            <person name="Sumanam S."/>
            <person name="Adisakwattana P."/>
            <person name="Gasser R.B."/>
            <person name="Hernandez-Gonzalez A."/>
            <person name="Young N.D."/>
            <person name="Perteguer M.J."/>
        </authorList>
    </citation>
    <scope>NUCLEOTIDE SEQUENCE [LARGE SCALE GENOMIC DNA]</scope>
    <source>
        <strain evidence="3">AL3</strain>
        <tissue evidence="3">Liver</tissue>
    </source>
</reference>
<feature type="transmembrane region" description="Helical" evidence="2">
    <location>
        <begin position="21"/>
        <end position="46"/>
    </location>
</feature>
<feature type="compositionally biased region" description="Basic and acidic residues" evidence="1">
    <location>
        <begin position="162"/>
        <end position="173"/>
    </location>
</feature>
<organism evidence="3 4">
    <name type="scientific">Gnathostoma spinigerum</name>
    <dbReference type="NCBI Taxonomy" id="75299"/>
    <lineage>
        <taxon>Eukaryota</taxon>
        <taxon>Metazoa</taxon>
        <taxon>Ecdysozoa</taxon>
        <taxon>Nematoda</taxon>
        <taxon>Chromadorea</taxon>
        <taxon>Rhabditida</taxon>
        <taxon>Spirurina</taxon>
        <taxon>Gnathostomatomorpha</taxon>
        <taxon>Gnathostomatoidea</taxon>
        <taxon>Gnathostomatidae</taxon>
        <taxon>Gnathostoma</taxon>
    </lineage>
</organism>
<comment type="caution">
    <text evidence="3">The sequence shown here is derived from an EMBL/GenBank/DDBJ whole genome shotgun (WGS) entry which is preliminary data.</text>
</comment>
<evidence type="ECO:0000313" key="4">
    <source>
        <dbReference type="Proteomes" id="UP001608902"/>
    </source>
</evidence>
<sequence length="227" mass="25493">MKMVKSAMSKMHKEEVDQKSGNLTAANVVRFVVSLLVVITMGLLELMSTCFLLSESTFLYYIGTILIIFIISFSYEWTHVHSGALTRLKKAYFDEANVLETYQPRARTMGHLFCPEPPTPAPSVKIIEELERERHSDAEVSAFQAMRDQHYANMFQHAMQMAKEREAMEKGGKESVTGDFGKEEEKKEGKEGTTGEVKMEEEKKEGKDGEGKPPSGEGKTGKADELI</sequence>
<keyword evidence="2" id="KW-0472">Membrane</keyword>
<dbReference type="Proteomes" id="UP001608902">
    <property type="component" value="Unassembled WGS sequence"/>
</dbReference>
<feature type="transmembrane region" description="Helical" evidence="2">
    <location>
        <begin position="58"/>
        <end position="77"/>
    </location>
</feature>
<feature type="region of interest" description="Disordered" evidence="1">
    <location>
        <begin position="162"/>
        <end position="227"/>
    </location>
</feature>
<protein>
    <recommendedName>
        <fullName evidence="5">Transmembrane protein</fullName>
    </recommendedName>
</protein>